<organism evidence="5 6">
    <name type="scientific">Bradyrhizobium australiense</name>
    <dbReference type="NCBI Taxonomy" id="2721161"/>
    <lineage>
        <taxon>Bacteria</taxon>
        <taxon>Pseudomonadati</taxon>
        <taxon>Pseudomonadota</taxon>
        <taxon>Alphaproteobacteria</taxon>
        <taxon>Hyphomicrobiales</taxon>
        <taxon>Nitrobacteraceae</taxon>
        <taxon>Bradyrhizobium</taxon>
    </lineage>
</organism>
<evidence type="ECO:0000259" key="4">
    <source>
        <dbReference type="PROSITE" id="PS50956"/>
    </source>
</evidence>
<dbReference type="Gene3D" id="1.10.10.10">
    <property type="entry name" value="Winged helix-like DNA-binding domain superfamily/Winged helix DNA-binding domain"/>
    <property type="match status" value="1"/>
</dbReference>
<keyword evidence="3" id="KW-0804">Transcription</keyword>
<dbReference type="Proteomes" id="UP000544122">
    <property type="component" value="Unassembled WGS sequence"/>
</dbReference>
<evidence type="ECO:0000256" key="2">
    <source>
        <dbReference type="ARBA" id="ARBA00023125"/>
    </source>
</evidence>
<reference evidence="5 6" key="1">
    <citation type="submission" date="2020-03" db="EMBL/GenBank/DDBJ databases">
        <title>Bradyrhizobium diversity isolated from nodules of Indigofera sp.</title>
        <authorList>
            <person name="Klepa M."/>
            <person name="Helene L."/>
            <person name="Hungria M."/>
        </authorList>
    </citation>
    <scope>NUCLEOTIDE SEQUENCE [LARGE SCALE GENOMIC DNA]</scope>
    <source>
        <strain evidence="5 6">WSM 1791</strain>
    </source>
</reference>
<dbReference type="EMBL" id="JAAVLX010000004">
    <property type="protein sequence ID" value="NOJ41103.1"/>
    <property type="molecule type" value="Genomic_DNA"/>
</dbReference>
<dbReference type="AlphaFoldDB" id="A0A7Y4GSB8"/>
<dbReference type="SUPFAM" id="SSF54909">
    <property type="entry name" value="Dimeric alpha+beta barrel"/>
    <property type="match status" value="1"/>
</dbReference>
<dbReference type="Pfam" id="PF13404">
    <property type="entry name" value="HTH_AsnC-type"/>
    <property type="match status" value="1"/>
</dbReference>
<dbReference type="GO" id="GO:0043200">
    <property type="term" value="P:response to amino acid"/>
    <property type="evidence" value="ECO:0007669"/>
    <property type="project" value="TreeGrafter"/>
</dbReference>
<dbReference type="InterPro" id="IPR036388">
    <property type="entry name" value="WH-like_DNA-bd_sf"/>
</dbReference>
<evidence type="ECO:0000313" key="6">
    <source>
        <dbReference type="Proteomes" id="UP000544122"/>
    </source>
</evidence>
<dbReference type="InterPro" id="IPR019888">
    <property type="entry name" value="Tscrpt_reg_AsnC-like"/>
</dbReference>
<name>A0A7Y4GSB8_9BRAD</name>
<keyword evidence="1" id="KW-0805">Transcription regulation</keyword>
<dbReference type="PANTHER" id="PTHR30154">
    <property type="entry name" value="LEUCINE-RESPONSIVE REGULATORY PROTEIN"/>
    <property type="match status" value="1"/>
</dbReference>
<proteinExistence type="predicted"/>
<feature type="domain" description="HTH asnC-type" evidence="4">
    <location>
        <begin position="3"/>
        <end position="64"/>
    </location>
</feature>
<dbReference type="Pfam" id="PF01037">
    <property type="entry name" value="AsnC_trans_reg"/>
    <property type="match status" value="1"/>
</dbReference>
<dbReference type="Gene3D" id="3.30.70.920">
    <property type="match status" value="1"/>
</dbReference>
<evidence type="ECO:0000313" key="5">
    <source>
        <dbReference type="EMBL" id="NOJ41103.1"/>
    </source>
</evidence>
<comment type="caution">
    <text evidence="5">The sequence shown here is derived from an EMBL/GenBank/DDBJ whole genome shotgun (WGS) entry which is preliminary data.</text>
</comment>
<protein>
    <submittedName>
        <fullName evidence="5">Lrp/AsnC family transcriptional regulator</fullName>
    </submittedName>
</protein>
<evidence type="ECO:0000256" key="3">
    <source>
        <dbReference type="ARBA" id="ARBA00023163"/>
    </source>
</evidence>
<dbReference type="InterPro" id="IPR036390">
    <property type="entry name" value="WH_DNA-bd_sf"/>
</dbReference>
<dbReference type="GO" id="GO:0043565">
    <property type="term" value="F:sequence-specific DNA binding"/>
    <property type="evidence" value="ECO:0007669"/>
    <property type="project" value="InterPro"/>
</dbReference>
<evidence type="ECO:0000256" key="1">
    <source>
        <dbReference type="ARBA" id="ARBA00023015"/>
    </source>
</evidence>
<dbReference type="PANTHER" id="PTHR30154:SF34">
    <property type="entry name" value="TRANSCRIPTIONAL REGULATOR AZLB"/>
    <property type="match status" value="1"/>
</dbReference>
<dbReference type="InterPro" id="IPR019887">
    <property type="entry name" value="Tscrpt_reg_AsnC/Lrp_C"/>
</dbReference>
<keyword evidence="2" id="KW-0238">DNA-binding</keyword>
<keyword evidence="6" id="KW-1185">Reference proteome</keyword>
<sequence>MQLDRIDARLLDLVQRNNRLTSEELGAKVGLSASGVQRRLKRLRSQRVIEGDVSIVSPKAIGRNVSLLVLISFERDRTDIVDRFKQTIRKMPEVMSGFYVTGQTDFVLLVTANSMEEYEQFTRFLVDENPDIKRFESMVVLDRVKAGFTLPMDSIACW</sequence>
<dbReference type="InterPro" id="IPR011008">
    <property type="entry name" value="Dimeric_a/b-barrel"/>
</dbReference>
<dbReference type="SUPFAM" id="SSF46785">
    <property type="entry name" value="Winged helix' DNA-binding domain"/>
    <property type="match status" value="1"/>
</dbReference>
<dbReference type="InterPro" id="IPR000485">
    <property type="entry name" value="AsnC-type_HTH_dom"/>
</dbReference>
<dbReference type="SMART" id="SM00344">
    <property type="entry name" value="HTH_ASNC"/>
    <property type="match status" value="1"/>
</dbReference>
<dbReference type="RefSeq" id="WP_171580307.1">
    <property type="nucleotide sequence ID" value="NZ_JAAVLX010000004.1"/>
</dbReference>
<dbReference type="PRINTS" id="PR00033">
    <property type="entry name" value="HTHASNC"/>
</dbReference>
<accession>A0A7Y4GSB8</accession>
<gene>
    <name evidence="5" type="ORF">HCN58_16095</name>
</gene>
<dbReference type="PROSITE" id="PS50956">
    <property type="entry name" value="HTH_ASNC_2"/>
    <property type="match status" value="1"/>
</dbReference>
<dbReference type="GO" id="GO:0005829">
    <property type="term" value="C:cytosol"/>
    <property type="evidence" value="ECO:0007669"/>
    <property type="project" value="TreeGrafter"/>
</dbReference>